<dbReference type="AlphaFoldDB" id="A0A0C9UVQ6"/>
<dbReference type="Pfam" id="PF03914">
    <property type="entry name" value="CBF"/>
    <property type="match status" value="1"/>
</dbReference>
<dbReference type="OrthoDB" id="10263185at2759"/>
<dbReference type="GO" id="GO:0030692">
    <property type="term" value="C:Noc4p-Nop14p complex"/>
    <property type="evidence" value="ECO:0007669"/>
    <property type="project" value="TreeGrafter"/>
</dbReference>
<dbReference type="SUPFAM" id="SSF48371">
    <property type="entry name" value="ARM repeat"/>
    <property type="match status" value="1"/>
</dbReference>
<feature type="region of interest" description="Disordered" evidence="5">
    <location>
        <begin position="237"/>
        <end position="259"/>
    </location>
</feature>
<dbReference type="PANTHER" id="PTHR12455:SF0">
    <property type="entry name" value="NUCLEOLAR COMPLEX PROTEIN 4 HOMOLOG"/>
    <property type="match status" value="1"/>
</dbReference>
<evidence type="ECO:0000256" key="5">
    <source>
        <dbReference type="SAM" id="MobiDB-lite"/>
    </source>
</evidence>
<dbReference type="EMBL" id="KN837156">
    <property type="protein sequence ID" value="KIJ38924.1"/>
    <property type="molecule type" value="Genomic_DNA"/>
</dbReference>
<comment type="similarity">
    <text evidence="2">Belongs to the CBF/MAK21 family.</text>
</comment>
<feature type="domain" description="CCAAT-binding factor" evidence="6">
    <location>
        <begin position="359"/>
        <end position="505"/>
    </location>
</feature>
<name>A0A0C9UVQ6_SPHS4</name>
<dbReference type="InterPro" id="IPR005612">
    <property type="entry name" value="CCAAT-binding_factor"/>
</dbReference>
<evidence type="ECO:0000256" key="1">
    <source>
        <dbReference type="ARBA" id="ARBA00004232"/>
    </source>
</evidence>
<proteinExistence type="inferred from homology"/>
<keyword evidence="4" id="KW-1133">Transmembrane helix</keyword>
<sequence length="581" mass="65684">MPVQPSLPSSKKRKISHIATIEELENGLTTAVKNSGSLNPLADLTSLVSKLSEPQELHKGIYALYRIFVLIIDGGKLNGTSEDSEEVKLVRGWLNDRLAEYSAVLCKCLLHEQKAIRIAALDILFSILKHLSEAFSKATSQPQIHAVHFRRLIHGLLLVDSGDAHINKDVREYFVEKWFSVFDDIRWFFFREAGSLLRSETAKTNSRLPENVLSILESLTTMPTDASELNEFWVPSFAQKPPKANGPATTEAEEEEAEDDWRTFFDEPEAKADSAAPGKGQTQRVYKMSTHQCLHSLTSNRAQFSLCWMALLSHLSSSATLSLRALKFLHHGVMPHLNKPVRLMDWIGGCVDFGGSVGLLALNALFILITEYNLDYPNFYTKLYAFLNRDVLHLKHRSRFFRLAETFLSSSHLPATLLASFIKRLSRLSLSAPPAAIVMIIPFTYNILKRHPACMVMIHRDVDDFESDPFDPKEPSPYLTNALSSSLWELESHRNHYHAPIATLAKIFSDAFTKPGYAMEDFLDHTYGTLFDTETKRKIKKDPPMAFELKKNLFPASVEEKETDDEVVTIPTDVVTELWAF</sequence>
<evidence type="ECO:0000313" key="8">
    <source>
        <dbReference type="Proteomes" id="UP000054279"/>
    </source>
</evidence>
<keyword evidence="3" id="KW-0812">Transmembrane</keyword>
<evidence type="ECO:0000256" key="3">
    <source>
        <dbReference type="ARBA" id="ARBA00022692"/>
    </source>
</evidence>
<protein>
    <recommendedName>
        <fullName evidence="6">CCAAT-binding factor domain-containing protein</fullName>
    </recommendedName>
</protein>
<evidence type="ECO:0000256" key="2">
    <source>
        <dbReference type="ARBA" id="ARBA00007797"/>
    </source>
</evidence>
<reference evidence="7 8" key="1">
    <citation type="submission" date="2014-06" db="EMBL/GenBank/DDBJ databases">
        <title>Evolutionary Origins and Diversification of the Mycorrhizal Mutualists.</title>
        <authorList>
            <consortium name="DOE Joint Genome Institute"/>
            <consortium name="Mycorrhizal Genomics Consortium"/>
            <person name="Kohler A."/>
            <person name="Kuo A."/>
            <person name="Nagy L.G."/>
            <person name="Floudas D."/>
            <person name="Copeland A."/>
            <person name="Barry K.W."/>
            <person name="Cichocki N."/>
            <person name="Veneault-Fourrey C."/>
            <person name="LaButti K."/>
            <person name="Lindquist E.A."/>
            <person name="Lipzen A."/>
            <person name="Lundell T."/>
            <person name="Morin E."/>
            <person name="Murat C."/>
            <person name="Riley R."/>
            <person name="Ohm R."/>
            <person name="Sun H."/>
            <person name="Tunlid A."/>
            <person name="Henrissat B."/>
            <person name="Grigoriev I.V."/>
            <person name="Hibbett D.S."/>
            <person name="Martin F."/>
        </authorList>
    </citation>
    <scope>NUCLEOTIDE SEQUENCE [LARGE SCALE GENOMIC DNA]</scope>
    <source>
        <strain evidence="7 8">SS14</strain>
    </source>
</reference>
<evidence type="ECO:0000259" key="6">
    <source>
        <dbReference type="Pfam" id="PF03914"/>
    </source>
</evidence>
<comment type="subcellular location">
    <subcellularLocation>
        <location evidence="1">Nucleus membrane</location>
        <topology evidence="1">Multi-pass membrane protein</topology>
    </subcellularLocation>
</comment>
<dbReference type="HOGENOM" id="CLU_015945_1_0_1"/>
<evidence type="ECO:0000256" key="4">
    <source>
        <dbReference type="ARBA" id="ARBA00022989"/>
    </source>
</evidence>
<dbReference type="GO" id="GO:0042254">
    <property type="term" value="P:ribosome biogenesis"/>
    <property type="evidence" value="ECO:0007669"/>
    <property type="project" value="InterPro"/>
</dbReference>
<organism evidence="7 8">
    <name type="scientific">Sphaerobolus stellatus (strain SS14)</name>
    <dbReference type="NCBI Taxonomy" id="990650"/>
    <lineage>
        <taxon>Eukaryota</taxon>
        <taxon>Fungi</taxon>
        <taxon>Dikarya</taxon>
        <taxon>Basidiomycota</taxon>
        <taxon>Agaricomycotina</taxon>
        <taxon>Agaricomycetes</taxon>
        <taxon>Phallomycetidae</taxon>
        <taxon>Geastrales</taxon>
        <taxon>Sphaerobolaceae</taxon>
        <taxon>Sphaerobolus</taxon>
    </lineage>
</organism>
<keyword evidence="8" id="KW-1185">Reference proteome</keyword>
<dbReference type="Proteomes" id="UP000054279">
    <property type="component" value="Unassembled WGS sequence"/>
</dbReference>
<accession>A0A0C9UVQ6</accession>
<evidence type="ECO:0000313" key="7">
    <source>
        <dbReference type="EMBL" id="KIJ38924.1"/>
    </source>
</evidence>
<dbReference type="PANTHER" id="PTHR12455">
    <property type="entry name" value="NUCLEOLAR COMPLEX PROTEIN 4"/>
    <property type="match status" value="1"/>
</dbReference>
<dbReference type="GO" id="GO:0032040">
    <property type="term" value="C:small-subunit processome"/>
    <property type="evidence" value="ECO:0007669"/>
    <property type="project" value="TreeGrafter"/>
</dbReference>
<gene>
    <name evidence="7" type="ORF">M422DRAFT_32988</name>
</gene>
<dbReference type="InterPro" id="IPR016024">
    <property type="entry name" value="ARM-type_fold"/>
</dbReference>
<dbReference type="InterPro" id="IPR027193">
    <property type="entry name" value="Noc4"/>
</dbReference>
<dbReference type="GO" id="GO:0031965">
    <property type="term" value="C:nuclear membrane"/>
    <property type="evidence" value="ECO:0007669"/>
    <property type="project" value="UniProtKB-SubCell"/>
</dbReference>
<keyword evidence="4" id="KW-0472">Membrane</keyword>